<evidence type="ECO:0000313" key="2">
    <source>
        <dbReference type="Proteomes" id="UP000054166"/>
    </source>
</evidence>
<gene>
    <name evidence="1" type="ORF">PILCRDRAFT_743351</name>
</gene>
<reference evidence="2" key="2">
    <citation type="submission" date="2015-01" db="EMBL/GenBank/DDBJ databases">
        <title>Evolutionary Origins and Diversification of the Mycorrhizal Mutualists.</title>
        <authorList>
            <consortium name="DOE Joint Genome Institute"/>
            <consortium name="Mycorrhizal Genomics Consortium"/>
            <person name="Kohler A."/>
            <person name="Kuo A."/>
            <person name="Nagy L.G."/>
            <person name="Floudas D."/>
            <person name="Copeland A."/>
            <person name="Barry K.W."/>
            <person name="Cichocki N."/>
            <person name="Veneault-Fourrey C."/>
            <person name="LaButti K."/>
            <person name="Lindquist E.A."/>
            <person name="Lipzen A."/>
            <person name="Lundell T."/>
            <person name="Morin E."/>
            <person name="Murat C."/>
            <person name="Riley R."/>
            <person name="Ohm R."/>
            <person name="Sun H."/>
            <person name="Tunlid A."/>
            <person name="Henrissat B."/>
            <person name="Grigoriev I.V."/>
            <person name="Hibbett D.S."/>
            <person name="Martin F."/>
        </authorList>
    </citation>
    <scope>NUCLEOTIDE SEQUENCE [LARGE SCALE GENOMIC DNA]</scope>
    <source>
        <strain evidence="2">F 1598</strain>
    </source>
</reference>
<organism evidence="1 2">
    <name type="scientific">Piloderma croceum (strain F 1598)</name>
    <dbReference type="NCBI Taxonomy" id="765440"/>
    <lineage>
        <taxon>Eukaryota</taxon>
        <taxon>Fungi</taxon>
        <taxon>Dikarya</taxon>
        <taxon>Basidiomycota</taxon>
        <taxon>Agaricomycotina</taxon>
        <taxon>Agaricomycetes</taxon>
        <taxon>Agaricomycetidae</taxon>
        <taxon>Atheliales</taxon>
        <taxon>Atheliaceae</taxon>
        <taxon>Piloderma</taxon>
    </lineage>
</organism>
<name>A0A0C3EI08_PILCF</name>
<evidence type="ECO:0000313" key="1">
    <source>
        <dbReference type="EMBL" id="KIM72275.1"/>
    </source>
</evidence>
<dbReference type="AlphaFoldDB" id="A0A0C3EI08"/>
<reference evidence="1 2" key="1">
    <citation type="submission" date="2014-04" db="EMBL/GenBank/DDBJ databases">
        <authorList>
            <consortium name="DOE Joint Genome Institute"/>
            <person name="Kuo A."/>
            <person name="Tarkka M."/>
            <person name="Buscot F."/>
            <person name="Kohler A."/>
            <person name="Nagy L.G."/>
            <person name="Floudas D."/>
            <person name="Copeland A."/>
            <person name="Barry K.W."/>
            <person name="Cichocki N."/>
            <person name="Veneault-Fourrey C."/>
            <person name="LaButti K."/>
            <person name="Lindquist E.A."/>
            <person name="Lipzen A."/>
            <person name="Lundell T."/>
            <person name="Morin E."/>
            <person name="Murat C."/>
            <person name="Sun H."/>
            <person name="Tunlid A."/>
            <person name="Henrissat B."/>
            <person name="Grigoriev I.V."/>
            <person name="Hibbett D.S."/>
            <person name="Martin F."/>
            <person name="Nordberg H.P."/>
            <person name="Cantor M.N."/>
            <person name="Hua S.X."/>
        </authorList>
    </citation>
    <scope>NUCLEOTIDE SEQUENCE [LARGE SCALE GENOMIC DNA]</scope>
    <source>
        <strain evidence="1 2">F 1598</strain>
    </source>
</reference>
<dbReference type="Proteomes" id="UP000054166">
    <property type="component" value="Unassembled WGS sequence"/>
</dbReference>
<proteinExistence type="predicted"/>
<sequence length="99" mass="10707">MNTLATGSFDGISTHISMADSAGMTDTSTDVRLLWVLIYNRFCQHVVISSCPSTGPVLGPHCASNVSAVRLFEPCEVLRTSLETYCATALACELYVLFK</sequence>
<dbReference type="InParanoid" id="A0A0C3EI08"/>
<dbReference type="HOGENOM" id="CLU_2321228_0_0_1"/>
<protein>
    <submittedName>
        <fullName evidence="1">Uncharacterized protein</fullName>
    </submittedName>
</protein>
<dbReference type="EMBL" id="KN833145">
    <property type="protein sequence ID" value="KIM72275.1"/>
    <property type="molecule type" value="Genomic_DNA"/>
</dbReference>
<keyword evidence="2" id="KW-1185">Reference proteome</keyword>
<accession>A0A0C3EI08</accession>